<keyword evidence="2" id="KW-1185">Reference proteome</keyword>
<gene>
    <name evidence="1" type="ORF">SAMN05216267_105733</name>
</gene>
<proteinExistence type="predicted"/>
<sequence length="113" mass="12023">MSAADLSADAGRCWLDLGDPTRADAAIGGGLTELDPRRAHTKAVFLTYRAESALRRKDAQAAAADARTALDTALGSGARRCIELISALIRCWGALTEPSLVELREYAHERLAG</sequence>
<dbReference type="EMBL" id="FODD01000057">
    <property type="protein sequence ID" value="SEO93690.1"/>
    <property type="molecule type" value="Genomic_DNA"/>
</dbReference>
<dbReference type="Proteomes" id="UP000181951">
    <property type="component" value="Unassembled WGS sequence"/>
</dbReference>
<name>A0A1H8TRP2_9ACTN</name>
<accession>A0A1H8TRP2</accession>
<organism evidence="1 2">
    <name type="scientific">Actinacidiphila rubida</name>
    <dbReference type="NCBI Taxonomy" id="310780"/>
    <lineage>
        <taxon>Bacteria</taxon>
        <taxon>Bacillati</taxon>
        <taxon>Actinomycetota</taxon>
        <taxon>Actinomycetes</taxon>
        <taxon>Kitasatosporales</taxon>
        <taxon>Streptomycetaceae</taxon>
        <taxon>Actinacidiphila</taxon>
    </lineage>
</organism>
<evidence type="ECO:0000313" key="2">
    <source>
        <dbReference type="Proteomes" id="UP000181951"/>
    </source>
</evidence>
<protein>
    <submittedName>
        <fullName evidence="1">Uncharacterized protein</fullName>
    </submittedName>
</protein>
<reference evidence="1 2" key="1">
    <citation type="submission" date="2016-10" db="EMBL/GenBank/DDBJ databases">
        <authorList>
            <person name="de Groot N.N."/>
        </authorList>
    </citation>
    <scope>NUCLEOTIDE SEQUENCE [LARGE SCALE GENOMIC DNA]</scope>
    <source>
        <strain evidence="1 2">CGMCC 4.2026</strain>
    </source>
</reference>
<evidence type="ECO:0000313" key="1">
    <source>
        <dbReference type="EMBL" id="SEO93690.1"/>
    </source>
</evidence>
<dbReference type="AlphaFoldDB" id="A0A1H8TRP2"/>